<dbReference type="Proteomes" id="UP000034350">
    <property type="component" value="Unassembled WGS sequence"/>
</dbReference>
<keyword evidence="2" id="KW-1185">Reference proteome</keyword>
<dbReference type="RefSeq" id="XP_024331201.1">
    <property type="nucleotide sequence ID" value="XM_024474588.1"/>
</dbReference>
<reference evidence="1 2" key="1">
    <citation type="journal article" date="2015" name="Environ. Microbiol.">
        <title>Genome analyses suggest the presence of polyploidy and recent human-driven expansions in eight global populations of the honeybee pathogen Nosema ceranae.</title>
        <authorList>
            <person name="Pelin A."/>
            <person name="Selman M."/>
            <person name="Aris-Brosou S."/>
            <person name="Farinelli L."/>
            <person name="Corradi N."/>
        </authorList>
    </citation>
    <scope>NUCLEOTIDE SEQUENCE [LARGE SCALE GENOMIC DNA]</scope>
    <source>
        <strain evidence="1 2">PA08 1199</strain>
    </source>
</reference>
<name>A0A0F9ZD03_9MICR</name>
<comment type="caution">
    <text evidence="1">The sequence shown here is derived from an EMBL/GenBank/DDBJ whole genome shotgun (WGS) entry which is preliminary data.</text>
</comment>
<protein>
    <submittedName>
        <fullName evidence="1">Uncharacterized protein</fullName>
    </submittedName>
</protein>
<proteinExistence type="predicted"/>
<organism evidence="1 2">
    <name type="scientific">Vairimorpha ceranae</name>
    <dbReference type="NCBI Taxonomy" id="40302"/>
    <lineage>
        <taxon>Eukaryota</taxon>
        <taxon>Fungi</taxon>
        <taxon>Fungi incertae sedis</taxon>
        <taxon>Microsporidia</taxon>
        <taxon>Nosematidae</taxon>
        <taxon>Vairimorpha</taxon>
    </lineage>
</organism>
<gene>
    <name evidence="1" type="ORF">AAJ76_2100052520</name>
</gene>
<sequence length="70" mass="8194">MFKTLRIPALKRHIKSVLTQIQTLKFLQCNTPMPIVSFAMYIPTKILKNYYTRRGVLSKINSKGFQFCNI</sequence>
<evidence type="ECO:0000313" key="2">
    <source>
        <dbReference type="Proteomes" id="UP000034350"/>
    </source>
</evidence>
<accession>A0A0F9ZD03</accession>
<dbReference type="GeneID" id="36319513"/>
<dbReference type="EMBL" id="JPQZ01000021">
    <property type="protein sequence ID" value="KKO75459.1"/>
    <property type="molecule type" value="Genomic_DNA"/>
</dbReference>
<dbReference type="VEuPathDB" id="MicrosporidiaDB:AAJ76_2100052520"/>
<dbReference type="AlphaFoldDB" id="A0A0F9ZD03"/>
<evidence type="ECO:0000313" key="1">
    <source>
        <dbReference type="EMBL" id="KKO75459.1"/>
    </source>
</evidence>